<keyword evidence="5" id="KW-1185">Reference proteome</keyword>
<accession>A0A8X6R5R9</accession>
<name>A0A8X6R5R9_NEPPI</name>
<proteinExistence type="inferred from homology"/>
<dbReference type="AlphaFoldDB" id="A0A8X6R5R9"/>
<protein>
    <submittedName>
        <fullName evidence="4">Phenazine biosynthesis-like domain-containing protein</fullName>
    </submittedName>
</protein>
<reference evidence="4" key="1">
    <citation type="submission" date="2020-08" db="EMBL/GenBank/DDBJ databases">
        <title>Multicomponent nature underlies the extraordinary mechanical properties of spider dragline silk.</title>
        <authorList>
            <person name="Kono N."/>
            <person name="Nakamura H."/>
            <person name="Mori M."/>
            <person name="Yoshida Y."/>
            <person name="Ohtoshi R."/>
            <person name="Malay A.D."/>
            <person name="Moran D.A.P."/>
            <person name="Tomita M."/>
            <person name="Numata K."/>
            <person name="Arakawa K."/>
        </authorList>
    </citation>
    <scope>NUCLEOTIDE SEQUENCE</scope>
</reference>
<evidence type="ECO:0000256" key="3">
    <source>
        <dbReference type="PIRSR" id="PIRSR016184-1"/>
    </source>
</evidence>
<dbReference type="GO" id="GO:0005737">
    <property type="term" value="C:cytoplasm"/>
    <property type="evidence" value="ECO:0007669"/>
    <property type="project" value="TreeGrafter"/>
</dbReference>
<dbReference type="EMBL" id="BMAW01041016">
    <property type="protein sequence ID" value="GFU62007.1"/>
    <property type="molecule type" value="Genomic_DNA"/>
</dbReference>
<dbReference type="InterPro" id="IPR003719">
    <property type="entry name" value="Phenazine_PhzF-like"/>
</dbReference>
<dbReference type="GO" id="GO:0016853">
    <property type="term" value="F:isomerase activity"/>
    <property type="evidence" value="ECO:0007669"/>
    <property type="project" value="UniProtKB-KW"/>
</dbReference>
<dbReference type="PIRSF" id="PIRSF016184">
    <property type="entry name" value="PhzC_PhzF"/>
    <property type="match status" value="1"/>
</dbReference>
<keyword evidence="2" id="KW-0413">Isomerase</keyword>
<dbReference type="Pfam" id="PF02567">
    <property type="entry name" value="PhzC-PhzF"/>
    <property type="match status" value="1"/>
</dbReference>
<sequence>MANLNSVKSNVLPVYYVDAFSKKPFCGNGAAVCLLPYNNDVDNHTRQKIASEINLSETAFVKIINEGDTFQNGKHFALDWFTPLCQVPLCGHATLASAAVLFTECNNESKVLEFETVSGILKAQREQDNKIEIDLPAYQSKPVYEKYEKVVKAVVKDLPVENIVLSVCNKLLIQLCDNVTRKELEEITTNDAELMTAEPTDIQDVIVTLKGSEKDCFDEEGNNYDFISRCFSPWCGISEDPVTGSAHSVLAPYWSNILLKKNFYARQCSRRGGDLHIEFLCDRILLSGHAVIVIKGQLHL</sequence>
<gene>
    <name evidence="4" type="primary">PBLD</name>
    <name evidence="4" type="ORF">NPIL_220231</name>
</gene>
<organism evidence="4 5">
    <name type="scientific">Nephila pilipes</name>
    <name type="common">Giant wood spider</name>
    <name type="synonym">Nephila maculata</name>
    <dbReference type="NCBI Taxonomy" id="299642"/>
    <lineage>
        <taxon>Eukaryota</taxon>
        <taxon>Metazoa</taxon>
        <taxon>Ecdysozoa</taxon>
        <taxon>Arthropoda</taxon>
        <taxon>Chelicerata</taxon>
        <taxon>Arachnida</taxon>
        <taxon>Araneae</taxon>
        <taxon>Araneomorphae</taxon>
        <taxon>Entelegynae</taxon>
        <taxon>Araneoidea</taxon>
        <taxon>Nephilidae</taxon>
        <taxon>Nephila</taxon>
    </lineage>
</organism>
<dbReference type="SUPFAM" id="SSF54506">
    <property type="entry name" value="Diaminopimelate epimerase-like"/>
    <property type="match status" value="1"/>
</dbReference>
<evidence type="ECO:0000256" key="1">
    <source>
        <dbReference type="ARBA" id="ARBA00008270"/>
    </source>
</evidence>
<dbReference type="NCBIfam" id="TIGR00654">
    <property type="entry name" value="PhzF_family"/>
    <property type="match status" value="1"/>
</dbReference>
<dbReference type="PANTHER" id="PTHR13774">
    <property type="entry name" value="PHENAZINE BIOSYNTHESIS PROTEIN"/>
    <property type="match status" value="1"/>
</dbReference>
<feature type="active site" evidence="3">
    <location>
        <position position="57"/>
    </location>
</feature>
<dbReference type="Gene3D" id="3.10.310.10">
    <property type="entry name" value="Diaminopimelate Epimerase, Chain A, domain 1"/>
    <property type="match status" value="2"/>
</dbReference>
<evidence type="ECO:0000313" key="5">
    <source>
        <dbReference type="Proteomes" id="UP000887013"/>
    </source>
</evidence>
<dbReference type="PANTHER" id="PTHR13774:SF17">
    <property type="entry name" value="PHENAZINE BIOSYNTHESIS-LIKE DOMAIN-CONTAINING PROTEIN"/>
    <property type="match status" value="1"/>
</dbReference>
<comment type="similarity">
    <text evidence="1">Belongs to the PhzF family.</text>
</comment>
<dbReference type="OrthoDB" id="75169at2759"/>
<evidence type="ECO:0000313" key="4">
    <source>
        <dbReference type="EMBL" id="GFU62007.1"/>
    </source>
</evidence>
<dbReference type="Proteomes" id="UP000887013">
    <property type="component" value="Unassembled WGS sequence"/>
</dbReference>
<evidence type="ECO:0000256" key="2">
    <source>
        <dbReference type="ARBA" id="ARBA00023235"/>
    </source>
</evidence>
<comment type="caution">
    <text evidence="4">The sequence shown here is derived from an EMBL/GenBank/DDBJ whole genome shotgun (WGS) entry which is preliminary data.</text>
</comment>